<organism evidence="2 3">
    <name type="scientific">Trichoderma longibrachiatum ATCC 18648</name>
    <dbReference type="NCBI Taxonomy" id="983965"/>
    <lineage>
        <taxon>Eukaryota</taxon>
        <taxon>Fungi</taxon>
        <taxon>Dikarya</taxon>
        <taxon>Ascomycota</taxon>
        <taxon>Pezizomycotina</taxon>
        <taxon>Sordariomycetes</taxon>
        <taxon>Hypocreomycetidae</taxon>
        <taxon>Hypocreales</taxon>
        <taxon>Hypocreaceae</taxon>
        <taxon>Trichoderma</taxon>
    </lineage>
</organism>
<evidence type="ECO:0000256" key="1">
    <source>
        <dbReference type="SAM" id="Phobius"/>
    </source>
</evidence>
<name>A0A2T4C6M6_TRILO</name>
<gene>
    <name evidence="2" type="ORF">M440DRAFT_1400086</name>
</gene>
<dbReference type="AlphaFoldDB" id="A0A2T4C6M6"/>
<keyword evidence="3" id="KW-1185">Reference proteome</keyword>
<evidence type="ECO:0000313" key="3">
    <source>
        <dbReference type="Proteomes" id="UP000240760"/>
    </source>
</evidence>
<dbReference type="EMBL" id="KZ679130">
    <property type="protein sequence ID" value="PTB77172.1"/>
    <property type="molecule type" value="Genomic_DNA"/>
</dbReference>
<protein>
    <submittedName>
        <fullName evidence="2">Uncharacterized protein</fullName>
    </submittedName>
</protein>
<evidence type="ECO:0000313" key="2">
    <source>
        <dbReference type="EMBL" id="PTB77172.1"/>
    </source>
</evidence>
<reference evidence="2 3" key="1">
    <citation type="submission" date="2016-07" db="EMBL/GenBank/DDBJ databases">
        <title>Multiple horizontal gene transfer events from other fungi enriched the ability of initially mycotrophic Trichoderma (Ascomycota) to feed on dead plant biomass.</title>
        <authorList>
            <consortium name="DOE Joint Genome Institute"/>
            <person name="Aerts A."/>
            <person name="Atanasova L."/>
            <person name="Chenthamara K."/>
            <person name="Zhang J."/>
            <person name="Grujic M."/>
            <person name="Henrissat B."/>
            <person name="Kuo A."/>
            <person name="Salamov A."/>
            <person name="Lipzen A."/>
            <person name="Labutti K."/>
            <person name="Barry K."/>
            <person name="Miao Y."/>
            <person name="Rahimi M.J."/>
            <person name="Shen Q."/>
            <person name="Grigoriev I.V."/>
            <person name="Kubicek C.P."/>
            <person name="Druzhinina I.S."/>
        </authorList>
    </citation>
    <scope>NUCLEOTIDE SEQUENCE [LARGE SCALE GENOMIC DNA]</scope>
    <source>
        <strain evidence="2 3">ATCC 18648</strain>
    </source>
</reference>
<keyword evidence="1" id="KW-0812">Transmembrane</keyword>
<proteinExistence type="predicted"/>
<keyword evidence="1" id="KW-0472">Membrane</keyword>
<feature type="transmembrane region" description="Helical" evidence="1">
    <location>
        <begin position="55"/>
        <end position="74"/>
    </location>
</feature>
<dbReference type="Proteomes" id="UP000240760">
    <property type="component" value="Unassembled WGS sequence"/>
</dbReference>
<sequence>MSDVHASSTRNSQLAAATVLYILLLPAPSLLREARSSLVRDFFFPPLYDFRGVSAWRTPALLTVILLTCLFVCLPLPAPAPALAPATGPRPMLPTPLHHP</sequence>
<keyword evidence="1" id="KW-1133">Transmembrane helix</keyword>
<accession>A0A2T4C6M6</accession>